<dbReference type="RefSeq" id="WP_053417852.1">
    <property type="nucleotide sequence ID" value="NZ_LILB01000005.1"/>
</dbReference>
<evidence type="ECO:0000313" key="9">
    <source>
        <dbReference type="Proteomes" id="UP000036867"/>
    </source>
</evidence>
<dbReference type="SMART" id="SM00047">
    <property type="entry name" value="LYZ2"/>
    <property type="match status" value="1"/>
</dbReference>
<dbReference type="GO" id="GO:0005576">
    <property type="term" value="C:extracellular region"/>
    <property type="evidence" value="ECO:0007669"/>
    <property type="project" value="UniProtKB-SubCell"/>
</dbReference>
<feature type="chain" id="PRO_5005603315" description="GW domain-containing protein" evidence="6">
    <location>
        <begin position="28"/>
        <end position="853"/>
    </location>
</feature>
<dbReference type="InterPro" id="IPR038200">
    <property type="entry name" value="GW_dom_sf"/>
</dbReference>
<dbReference type="InterPro" id="IPR051056">
    <property type="entry name" value="Glycosyl_Hydrolase_73"/>
</dbReference>
<comment type="caution">
    <text evidence="8">The sequence shown here is derived from an EMBL/GenBank/DDBJ whole genome shotgun (WGS) entry which is preliminary data.</text>
</comment>
<dbReference type="Gene3D" id="2.30.30.170">
    <property type="match status" value="6"/>
</dbReference>
<dbReference type="AlphaFoldDB" id="A0A0M0LEZ3"/>
<gene>
    <name evidence="8" type="ORF">AMD00_15210</name>
</gene>
<keyword evidence="2" id="KW-0964">Secreted</keyword>
<dbReference type="Pfam" id="PF13457">
    <property type="entry name" value="GW"/>
    <property type="match status" value="8"/>
</dbReference>
<reference evidence="9" key="1">
    <citation type="submission" date="2015-08" db="EMBL/GenBank/DDBJ databases">
        <title>Fjat-10028 dsm 16317.</title>
        <authorList>
            <person name="Liu B."/>
            <person name="Wang J."/>
            <person name="Zhu Y."/>
            <person name="Liu G."/>
            <person name="Chen Q."/>
            <person name="Chen Z."/>
            <person name="Lan J."/>
            <person name="Che J."/>
            <person name="Ge C."/>
            <person name="Shi H."/>
            <person name="Pan Z."/>
            <person name="Liu X."/>
        </authorList>
    </citation>
    <scope>NUCLEOTIDE SEQUENCE [LARGE SCALE GENOMIC DNA]</scope>
    <source>
        <strain evidence="9">DSM 16317</strain>
    </source>
</reference>
<feature type="signal peptide" evidence="6">
    <location>
        <begin position="1"/>
        <end position="27"/>
    </location>
</feature>
<dbReference type="Pfam" id="PF01832">
    <property type="entry name" value="Glucosaminidase"/>
    <property type="match status" value="1"/>
</dbReference>
<evidence type="ECO:0000256" key="4">
    <source>
        <dbReference type="ARBA" id="ARBA00022801"/>
    </source>
</evidence>
<feature type="domain" description="GW" evidence="7">
    <location>
        <begin position="275"/>
        <end position="353"/>
    </location>
</feature>
<dbReference type="InterPro" id="IPR025987">
    <property type="entry name" value="GW_dom"/>
</dbReference>
<dbReference type="PATRIC" id="fig|263475.3.peg.4318"/>
<evidence type="ECO:0000256" key="6">
    <source>
        <dbReference type="SAM" id="SignalP"/>
    </source>
</evidence>
<dbReference type="STRING" id="263475.AMD00_15210"/>
<keyword evidence="5" id="KW-0961">Cell wall biogenesis/degradation</keyword>
<evidence type="ECO:0000256" key="1">
    <source>
        <dbReference type="ARBA" id="ARBA00004613"/>
    </source>
</evidence>
<dbReference type="Gene3D" id="1.10.530.10">
    <property type="match status" value="1"/>
</dbReference>
<feature type="domain" description="GW" evidence="7">
    <location>
        <begin position="437"/>
        <end position="514"/>
    </location>
</feature>
<evidence type="ECO:0000256" key="3">
    <source>
        <dbReference type="ARBA" id="ARBA00022729"/>
    </source>
</evidence>
<sequence>MIKKQAWTIICTLLLAIFVIGANGTQAAESYKTTAISKITVIKSTKAKIYQQPDAKSTSKVATAAQTKQVMMSDKKATTAGVTYYAIYKFGDTKKTQVGWVKSTDLKIRNYSVTSTKAQTFYLKGSGRGYVSPWGSTDAIYTSLKTYKNVKFSATTTITSTSKWYQGKLNGKTVWIHESHLSTKPTVDTSAVPTEKPVETSVSFVAKVNSSSAKIFKDITKSTYTKAGTSNINTVLYVKKKATYKGSKYYLLSTKESATTGVIGWVKSTDAKAYNHKAISTKSKTLSLTGTGSAYTKIWGGTNDVAIKSLTKYKNAKFVVTKTERIGNTDWYQGKIGTKTIWISSKYTKAYVEVAAEPEETDANYLGRLSSKTVKIYKDITKLEDYILASSTYTNETFYIKKEASYEDEEYYQISRTNGTSTTVVGWVEASDVTTYNNSLVDTTKFTTYIAGTSSAYNIPYGTTNNVVFDLSKYRAKTFKVTRTEKVGSSIWYQGTLSSKTVWINSAYVETNPYIALNLRKSTDLTAAQMRSFLISKGKTTDNVLYKLVPSFLEVQNEAGINAQFMLAHAILETGWGGSAISQYKNNYFGFQAYDSCAFTCAKYFPTGKDGLNAYAFKIYRDYLTTTGAYYNGPTLLGMNVKYATDKEWSRKIANLMAQMKAYSSSDYSSKTASTKVMTAPKEYDHILPESKAQPAQFVKLPTDVTATVSASSLSIYFMPYAYSKKIGTYGKEKVITLKAYHTDVRDFKNTSGKNTRWLRIAYNGTQGWVRTDEITLDNLSFTKDESNLRSSAGATASNTIQEVVPNNAPLKHVYTIFGNKKKEKVGKDTWYQVYAPKSGKKLWISGSLLTTF</sequence>
<dbReference type="GO" id="GO:0004040">
    <property type="term" value="F:amidase activity"/>
    <property type="evidence" value="ECO:0007669"/>
    <property type="project" value="InterPro"/>
</dbReference>
<proteinExistence type="predicted"/>
<evidence type="ECO:0000256" key="5">
    <source>
        <dbReference type="ARBA" id="ARBA00023316"/>
    </source>
</evidence>
<keyword evidence="4" id="KW-0378">Hydrolase</keyword>
<keyword evidence="3 6" id="KW-0732">Signal</keyword>
<organism evidence="8 9">
    <name type="scientific">Viridibacillus arvi</name>
    <dbReference type="NCBI Taxonomy" id="263475"/>
    <lineage>
        <taxon>Bacteria</taxon>
        <taxon>Bacillati</taxon>
        <taxon>Bacillota</taxon>
        <taxon>Bacilli</taxon>
        <taxon>Bacillales</taxon>
        <taxon>Caryophanaceae</taxon>
        <taxon>Viridibacillus</taxon>
    </lineage>
</organism>
<evidence type="ECO:0000313" key="8">
    <source>
        <dbReference type="EMBL" id="KOO49675.1"/>
    </source>
</evidence>
<dbReference type="PANTHER" id="PTHR33308:SF9">
    <property type="entry name" value="PEPTIDOGLYCAN HYDROLASE FLGJ"/>
    <property type="match status" value="1"/>
</dbReference>
<dbReference type="PANTHER" id="PTHR33308">
    <property type="entry name" value="PEPTIDOGLYCAN HYDROLASE FLGJ"/>
    <property type="match status" value="1"/>
</dbReference>
<dbReference type="OrthoDB" id="9816557at2"/>
<accession>A0A0M0LEZ3</accession>
<dbReference type="GO" id="GO:0071555">
    <property type="term" value="P:cell wall organization"/>
    <property type="evidence" value="ECO:0007669"/>
    <property type="project" value="UniProtKB-KW"/>
</dbReference>
<dbReference type="InterPro" id="IPR002901">
    <property type="entry name" value="MGlyc_endo_b_GlcNAc-like_dom"/>
</dbReference>
<dbReference type="PROSITE" id="PS51780">
    <property type="entry name" value="GW"/>
    <property type="match status" value="2"/>
</dbReference>
<comment type="subcellular location">
    <subcellularLocation>
        <location evidence="1">Secreted</location>
    </subcellularLocation>
</comment>
<dbReference type="EMBL" id="LILB01000005">
    <property type="protein sequence ID" value="KOO49675.1"/>
    <property type="molecule type" value="Genomic_DNA"/>
</dbReference>
<evidence type="ECO:0000256" key="2">
    <source>
        <dbReference type="ARBA" id="ARBA00022525"/>
    </source>
</evidence>
<dbReference type="SUPFAM" id="SSF82057">
    <property type="entry name" value="Prokaryotic SH3-related domain"/>
    <property type="match status" value="2"/>
</dbReference>
<dbReference type="GeneID" id="301137445"/>
<dbReference type="Proteomes" id="UP000036867">
    <property type="component" value="Unassembled WGS sequence"/>
</dbReference>
<protein>
    <recommendedName>
        <fullName evidence="7">GW domain-containing protein</fullName>
    </recommendedName>
</protein>
<name>A0A0M0LEZ3_9BACL</name>
<keyword evidence="9" id="KW-1185">Reference proteome</keyword>
<evidence type="ECO:0000259" key="7">
    <source>
        <dbReference type="PROSITE" id="PS51780"/>
    </source>
</evidence>